<dbReference type="RefSeq" id="WP_147362326.1">
    <property type="nucleotide sequence ID" value="NZ_CP083439.1"/>
</dbReference>
<dbReference type="EMBL" id="CP083439">
    <property type="protein sequence ID" value="UKF25471.1"/>
    <property type="molecule type" value="Genomic_DNA"/>
</dbReference>
<reference evidence="2" key="1">
    <citation type="submission" date="2024-08" db="EMBL/GenBank/DDBJ databases">
        <title>Description of the novel species Clavibacter lycopersicum isolated from tomato seeds.</title>
        <authorList>
            <person name="Arizala E.D."/>
            <person name="Dobhal S."/>
            <person name="Alvarez A."/>
            <person name="Arif M."/>
        </authorList>
    </citation>
    <scope>NUCLEOTIDE SEQUENCE [LARGE SCALE GENOMIC DNA]</scope>
    <source>
        <strain evidence="2">A6099</strain>
    </source>
</reference>
<dbReference type="Proteomes" id="UP001649473">
    <property type="component" value="Chromosome"/>
</dbReference>
<accession>A0ABY3TF56</accession>
<dbReference type="InterPro" id="IPR047729">
    <property type="entry name" value="Sce7726-like"/>
</dbReference>
<gene>
    <name evidence="1" type="ORF">KYT88_01865</name>
</gene>
<name>A0ABY3TF56_9MICO</name>
<organism evidence="1 2">
    <name type="scientific">Clavibacter seminis</name>
    <dbReference type="NCBI Taxonomy" id="2860285"/>
    <lineage>
        <taxon>Bacteria</taxon>
        <taxon>Bacillati</taxon>
        <taxon>Actinomycetota</taxon>
        <taxon>Actinomycetes</taxon>
        <taxon>Micrococcales</taxon>
        <taxon>Microbacteriaceae</taxon>
        <taxon>Clavibacter</taxon>
    </lineage>
</organism>
<dbReference type="NCBIfam" id="NF033832">
    <property type="entry name" value="sce7726_fam"/>
    <property type="match status" value="1"/>
</dbReference>
<evidence type="ECO:0000313" key="1">
    <source>
        <dbReference type="EMBL" id="UKF25471.1"/>
    </source>
</evidence>
<sequence>MGRQTAIAADLPSIFSSTLLRELVRTRKSVRLVRILEQSAFLEQLDPRSTLGDVYDSAFAYLKILGRRDEYIYRSAISQKLVMGRHSLRTATLLNEVRVASSKVDMVVLNGTSTAYELKSERDTLSRLAGQLADYSRVYASTYVVTSPAQAPEVLATTAENVGVLILTPHFTLATERAAVNDTSRLDPALMLDTMRLREALELIARLGLEIPNVPNTQMRSTLQRLVKQFDPHSVHAAMLGTLKSSRSQSALQATLNEIPRSLHAAVLKMSFNREALGNMRDAMATPLQHAVHWR</sequence>
<protein>
    <submittedName>
        <fullName evidence="1">Sce7726 family protein</fullName>
    </submittedName>
</protein>
<evidence type="ECO:0000313" key="2">
    <source>
        <dbReference type="Proteomes" id="UP001649473"/>
    </source>
</evidence>
<keyword evidence="2" id="KW-1185">Reference proteome</keyword>
<proteinExistence type="predicted"/>